<dbReference type="SUPFAM" id="SSF52540">
    <property type="entry name" value="P-loop containing nucleoside triphosphate hydrolases"/>
    <property type="match status" value="1"/>
</dbReference>
<dbReference type="GO" id="GO:0005737">
    <property type="term" value="C:cytoplasm"/>
    <property type="evidence" value="ECO:0007669"/>
    <property type="project" value="UniProtKB-SubCell"/>
</dbReference>
<dbReference type="OrthoDB" id="9812943at2"/>
<dbReference type="PANTHER" id="PTHR10695:SF46">
    <property type="entry name" value="BIFUNCTIONAL COENZYME A SYNTHASE-RELATED"/>
    <property type="match status" value="1"/>
</dbReference>
<comment type="similarity">
    <text evidence="1 5">Belongs to the CoaE family.</text>
</comment>
<dbReference type="RefSeq" id="WP_072630758.1">
    <property type="nucleotide sequence ID" value="NZ_MLCB01000139.1"/>
</dbReference>
<accession>A0A1L9NWN1</accession>
<keyword evidence="3 5" id="KW-0067">ATP-binding</keyword>
<dbReference type="GO" id="GO:0004140">
    <property type="term" value="F:dephospho-CoA kinase activity"/>
    <property type="evidence" value="ECO:0007669"/>
    <property type="project" value="UniProtKB-UniRule"/>
</dbReference>
<dbReference type="STRING" id="696762.PFRI_22030"/>
<dbReference type="GO" id="GO:0005524">
    <property type="term" value="F:ATP binding"/>
    <property type="evidence" value="ECO:0007669"/>
    <property type="project" value="UniProtKB-UniRule"/>
</dbReference>
<evidence type="ECO:0000256" key="3">
    <source>
        <dbReference type="ARBA" id="ARBA00022840"/>
    </source>
</evidence>
<evidence type="ECO:0000256" key="4">
    <source>
        <dbReference type="ARBA" id="ARBA00022993"/>
    </source>
</evidence>
<keyword evidence="5 7" id="KW-0808">Transferase</keyword>
<name>A0A1L9NWN1_9RHOB</name>
<evidence type="ECO:0000313" key="8">
    <source>
        <dbReference type="Proteomes" id="UP000184514"/>
    </source>
</evidence>
<feature type="binding site" evidence="5">
    <location>
        <begin position="12"/>
        <end position="17"/>
    </location>
    <ligand>
        <name>ATP</name>
        <dbReference type="ChEBI" id="CHEBI:30616"/>
    </ligand>
</feature>
<comment type="caution">
    <text evidence="7">The sequence shown here is derived from an EMBL/GenBank/DDBJ whole genome shotgun (WGS) entry which is preliminary data.</text>
</comment>
<dbReference type="GO" id="GO:0015937">
    <property type="term" value="P:coenzyme A biosynthetic process"/>
    <property type="evidence" value="ECO:0007669"/>
    <property type="project" value="UniProtKB-UniRule"/>
</dbReference>
<evidence type="ECO:0000313" key="7">
    <source>
        <dbReference type="EMBL" id="OJI93574.1"/>
    </source>
</evidence>
<proteinExistence type="inferred from homology"/>
<keyword evidence="8" id="KW-1185">Reference proteome</keyword>
<protein>
    <recommendedName>
        <fullName evidence="5 6">Dephospho-CoA kinase</fullName>
        <ecNumber evidence="5 6">2.7.1.24</ecNumber>
    </recommendedName>
    <alternativeName>
        <fullName evidence="5">Dephosphocoenzyme A kinase</fullName>
    </alternativeName>
</protein>
<dbReference type="PANTHER" id="PTHR10695">
    <property type="entry name" value="DEPHOSPHO-COA KINASE-RELATED"/>
    <property type="match status" value="1"/>
</dbReference>
<dbReference type="Proteomes" id="UP000184514">
    <property type="component" value="Unassembled WGS sequence"/>
</dbReference>
<evidence type="ECO:0000256" key="5">
    <source>
        <dbReference type="HAMAP-Rule" id="MF_00376"/>
    </source>
</evidence>
<gene>
    <name evidence="5 7" type="primary">coaE</name>
    <name evidence="7" type="ORF">PFRI_22030</name>
</gene>
<dbReference type="InterPro" id="IPR027417">
    <property type="entry name" value="P-loop_NTPase"/>
</dbReference>
<keyword evidence="4 5" id="KW-0173">Coenzyme A biosynthesis</keyword>
<dbReference type="CDD" id="cd02022">
    <property type="entry name" value="DPCK"/>
    <property type="match status" value="1"/>
</dbReference>
<keyword evidence="5 7" id="KW-0418">Kinase</keyword>
<dbReference type="NCBIfam" id="TIGR00152">
    <property type="entry name" value="dephospho-CoA kinase"/>
    <property type="match status" value="1"/>
</dbReference>
<dbReference type="InterPro" id="IPR001977">
    <property type="entry name" value="Depp_CoAkinase"/>
</dbReference>
<comment type="pathway">
    <text evidence="5">Cofactor biosynthesis; coenzyme A biosynthesis; CoA from (R)-pantothenate: step 5/5.</text>
</comment>
<dbReference type="AlphaFoldDB" id="A0A1L9NWN1"/>
<comment type="function">
    <text evidence="5">Catalyzes the phosphorylation of the 3'-hydroxyl group of dephosphocoenzyme A to form coenzyme A.</text>
</comment>
<evidence type="ECO:0000256" key="6">
    <source>
        <dbReference type="NCBIfam" id="TIGR00152"/>
    </source>
</evidence>
<dbReference type="EMBL" id="MLCB01000139">
    <property type="protein sequence ID" value="OJI93574.1"/>
    <property type="molecule type" value="Genomic_DNA"/>
</dbReference>
<dbReference type="Pfam" id="PF01121">
    <property type="entry name" value="CoaE"/>
    <property type="match status" value="1"/>
</dbReference>
<dbReference type="Gene3D" id="3.40.50.300">
    <property type="entry name" value="P-loop containing nucleotide triphosphate hydrolases"/>
    <property type="match status" value="1"/>
</dbReference>
<reference evidence="7 8" key="1">
    <citation type="submission" date="2016-10" db="EMBL/GenBank/DDBJ databases">
        <title>Genome sequence of Planktotalea frisia SH6-1.</title>
        <authorList>
            <person name="Poehlein A."/>
            <person name="Bakenhus I."/>
            <person name="Voget S."/>
            <person name="Brinkhoff T."/>
            <person name="Simon M."/>
        </authorList>
    </citation>
    <scope>NUCLEOTIDE SEQUENCE [LARGE SCALE GENOMIC DNA]</scope>
    <source>
        <strain evidence="7 8">SH6-1</strain>
    </source>
</reference>
<dbReference type="HAMAP" id="MF_00376">
    <property type="entry name" value="Dephospho_CoA_kinase"/>
    <property type="match status" value="1"/>
</dbReference>
<dbReference type="UniPathway" id="UPA00241">
    <property type="reaction ID" value="UER00356"/>
</dbReference>
<organism evidence="7 8">
    <name type="scientific">Planktotalea frisia</name>
    <dbReference type="NCBI Taxonomy" id="696762"/>
    <lineage>
        <taxon>Bacteria</taxon>
        <taxon>Pseudomonadati</taxon>
        <taxon>Pseudomonadota</taxon>
        <taxon>Alphaproteobacteria</taxon>
        <taxon>Rhodobacterales</taxon>
        <taxon>Paracoccaceae</taxon>
        <taxon>Planktotalea</taxon>
    </lineage>
</organism>
<keyword evidence="2 5" id="KW-0547">Nucleotide-binding</keyword>
<comment type="catalytic activity">
    <reaction evidence="5">
        <text>3'-dephospho-CoA + ATP = ADP + CoA + H(+)</text>
        <dbReference type="Rhea" id="RHEA:18245"/>
        <dbReference type="ChEBI" id="CHEBI:15378"/>
        <dbReference type="ChEBI" id="CHEBI:30616"/>
        <dbReference type="ChEBI" id="CHEBI:57287"/>
        <dbReference type="ChEBI" id="CHEBI:57328"/>
        <dbReference type="ChEBI" id="CHEBI:456216"/>
        <dbReference type="EC" id="2.7.1.24"/>
    </reaction>
</comment>
<dbReference type="EC" id="2.7.1.24" evidence="5 6"/>
<keyword evidence="5" id="KW-0963">Cytoplasm</keyword>
<evidence type="ECO:0000256" key="1">
    <source>
        <dbReference type="ARBA" id="ARBA00009018"/>
    </source>
</evidence>
<comment type="subcellular location">
    <subcellularLocation>
        <location evidence="5">Cytoplasm</location>
    </subcellularLocation>
</comment>
<dbReference type="PROSITE" id="PS51219">
    <property type="entry name" value="DPCK"/>
    <property type="match status" value="1"/>
</dbReference>
<evidence type="ECO:0000256" key="2">
    <source>
        <dbReference type="ARBA" id="ARBA00022741"/>
    </source>
</evidence>
<sequence>MNFKLGLTGSIGMGKSTTAQMFADAGCDVWDADAAVHRLYAIGGAAVAPMKALLPEVIIDDAVSRDALREVIQADPSILKHIEQIVHPLVGQDRAVFIANSKQDILVFDIPILFETGGNKTMDAVACVSVDAATQRARVLARGTMSEAQFEQILAKQMPIEEKRALSDYVIETDTLEHAKTQVEAIVRDIKGKLQNA</sequence>